<proteinExistence type="predicted"/>
<reference evidence="1 2" key="1">
    <citation type="journal article" date="2022" name="Plant J.">
        <title>Chromosome-level genome of Camellia lanceoleosa provides a valuable resource for understanding genome evolution and self-incompatibility.</title>
        <authorList>
            <person name="Gong W."/>
            <person name="Xiao S."/>
            <person name="Wang L."/>
            <person name="Liao Z."/>
            <person name="Chang Y."/>
            <person name="Mo W."/>
            <person name="Hu G."/>
            <person name="Li W."/>
            <person name="Zhao G."/>
            <person name="Zhu H."/>
            <person name="Hu X."/>
            <person name="Ji K."/>
            <person name="Xiang X."/>
            <person name="Song Q."/>
            <person name="Yuan D."/>
            <person name="Jin S."/>
            <person name="Zhang L."/>
        </authorList>
    </citation>
    <scope>NUCLEOTIDE SEQUENCE [LARGE SCALE GENOMIC DNA]</scope>
    <source>
        <strain evidence="1">SQ_2022a</strain>
    </source>
</reference>
<evidence type="ECO:0000313" key="2">
    <source>
        <dbReference type="Proteomes" id="UP001060215"/>
    </source>
</evidence>
<organism evidence="1 2">
    <name type="scientific">Camellia lanceoleosa</name>
    <dbReference type="NCBI Taxonomy" id="1840588"/>
    <lineage>
        <taxon>Eukaryota</taxon>
        <taxon>Viridiplantae</taxon>
        <taxon>Streptophyta</taxon>
        <taxon>Embryophyta</taxon>
        <taxon>Tracheophyta</taxon>
        <taxon>Spermatophyta</taxon>
        <taxon>Magnoliopsida</taxon>
        <taxon>eudicotyledons</taxon>
        <taxon>Gunneridae</taxon>
        <taxon>Pentapetalae</taxon>
        <taxon>asterids</taxon>
        <taxon>Ericales</taxon>
        <taxon>Theaceae</taxon>
        <taxon>Camellia</taxon>
    </lineage>
</organism>
<evidence type="ECO:0000313" key="1">
    <source>
        <dbReference type="EMBL" id="KAI8003373.1"/>
    </source>
</evidence>
<gene>
    <name evidence="1" type="ORF">LOK49_LG08G00671</name>
</gene>
<dbReference type="Proteomes" id="UP001060215">
    <property type="component" value="Chromosome 9"/>
</dbReference>
<accession>A0ACC0GS81</accession>
<sequence length="66" mass="7618">MRLRSDPFSKLPEPFSFIFTWFAAMPLILWLALSITNFFVNDFLILRALVQIVGHKMSPSLGPSYQ</sequence>
<comment type="caution">
    <text evidence="1">The sequence shown here is derived from an EMBL/GenBank/DDBJ whole genome shotgun (WGS) entry which is preliminary data.</text>
</comment>
<dbReference type="EMBL" id="CM045766">
    <property type="protein sequence ID" value="KAI8003373.1"/>
    <property type="molecule type" value="Genomic_DNA"/>
</dbReference>
<name>A0ACC0GS81_9ERIC</name>
<keyword evidence="2" id="KW-1185">Reference proteome</keyword>
<protein>
    <submittedName>
        <fullName evidence="1">Uncharacterized protein</fullName>
    </submittedName>
</protein>